<dbReference type="EMBL" id="JBHMBW010000054">
    <property type="protein sequence ID" value="MFB9629153.1"/>
    <property type="molecule type" value="Genomic_DNA"/>
</dbReference>
<proteinExistence type="inferred from homology"/>
<dbReference type="InterPro" id="IPR032466">
    <property type="entry name" value="Metal_Hydrolase"/>
</dbReference>
<reference evidence="4 5" key="1">
    <citation type="submission" date="2024-09" db="EMBL/GenBank/DDBJ databases">
        <authorList>
            <person name="Sun Q."/>
            <person name="Mori K."/>
        </authorList>
    </citation>
    <scope>NUCLEOTIDE SEQUENCE [LARGE SCALE GENOMIC DNA]</scope>
    <source>
        <strain evidence="4 5">JCM 3143</strain>
    </source>
</reference>
<dbReference type="InterPro" id="IPR036812">
    <property type="entry name" value="NAD(P)_OxRdtase_dom_sf"/>
</dbReference>
<feature type="domain" description="Amidohydrolase-related" evidence="3">
    <location>
        <begin position="129"/>
        <end position="400"/>
    </location>
</feature>
<dbReference type="InterPro" id="IPR006680">
    <property type="entry name" value="Amidohydro-rel"/>
</dbReference>
<feature type="compositionally biased region" description="Low complexity" evidence="2">
    <location>
        <begin position="1"/>
        <end position="22"/>
    </location>
</feature>
<accession>A0ABV5SDI3</accession>
<dbReference type="Proteomes" id="UP001589532">
    <property type="component" value="Unassembled WGS sequence"/>
</dbReference>
<protein>
    <submittedName>
        <fullName evidence="4">Amidohydrolase family protein</fullName>
    </submittedName>
</protein>
<organism evidence="4 5">
    <name type="scientific">Nonomuraea helvata</name>
    <dbReference type="NCBI Taxonomy" id="37484"/>
    <lineage>
        <taxon>Bacteria</taxon>
        <taxon>Bacillati</taxon>
        <taxon>Actinomycetota</taxon>
        <taxon>Actinomycetes</taxon>
        <taxon>Streptosporangiales</taxon>
        <taxon>Streptosporangiaceae</taxon>
        <taxon>Nonomuraea</taxon>
    </lineage>
</organism>
<evidence type="ECO:0000313" key="5">
    <source>
        <dbReference type="Proteomes" id="UP001589532"/>
    </source>
</evidence>
<dbReference type="Gene3D" id="3.20.20.100">
    <property type="entry name" value="NADP-dependent oxidoreductase domain"/>
    <property type="match status" value="1"/>
</dbReference>
<comment type="similarity">
    <text evidence="1">Belongs to the metallo-dependent hydrolases superfamily.</text>
</comment>
<evidence type="ECO:0000313" key="4">
    <source>
        <dbReference type="EMBL" id="MFB9629153.1"/>
    </source>
</evidence>
<dbReference type="InterPro" id="IPR052350">
    <property type="entry name" value="Metallo-dep_Lactonases"/>
</dbReference>
<dbReference type="SUPFAM" id="SSF51430">
    <property type="entry name" value="NAD(P)-linked oxidoreductase"/>
    <property type="match status" value="1"/>
</dbReference>
<feature type="region of interest" description="Disordered" evidence="2">
    <location>
        <begin position="1"/>
        <end position="46"/>
    </location>
</feature>
<gene>
    <name evidence="4" type="ORF">ACFFSA_39275</name>
</gene>
<comment type="caution">
    <text evidence="4">The sequence shown here is derived from an EMBL/GenBank/DDBJ whole genome shotgun (WGS) entry which is preliminary data.</text>
</comment>
<keyword evidence="5" id="KW-1185">Reference proteome</keyword>
<dbReference type="Gene3D" id="3.20.20.140">
    <property type="entry name" value="Metal-dependent hydrolases"/>
    <property type="match status" value="1"/>
</dbReference>
<dbReference type="SUPFAM" id="SSF51556">
    <property type="entry name" value="Metallo-dependent hydrolases"/>
    <property type="match status" value="1"/>
</dbReference>
<sequence length="409" mass="43722">MTPTTTGRRLCGTRTRRSSGCASGAGCGRAGGGGVQRRHPGRPRPGAYYDYAPAPEPVLKRARGLADRCAAYDVPLAAAALQFPLRHPAVTGVVVGARSPEEMAEDLDLAALPIPDDLWIELDGPMTRIDAHHHVWDLAARPHGWLDAEPMAPVRRTFTLDDLAGPAAAAGVTATVLVQVLHDLAETREFLALAAGSELVAGVVGWIDLTAPDAADTLAGLPDGLVGVRHGVQSEPDPDWLTRPDVRRGLAAVSAAGLTYDLLTLPHQLPAAVDTVGALPELTFVLDHLSKPPIASGELEPWRSRILELAAYPNVYCKLSGMVTEADWASWQVADLRPYAETVLEAFGPERVMFGSDWPVCLLAAEYEQVAQAADELCAGLSEGERAEVFAGTARRAYRLHQETRNVVR</sequence>
<name>A0ABV5SDI3_9ACTN</name>
<dbReference type="Pfam" id="PF04909">
    <property type="entry name" value="Amidohydro_2"/>
    <property type="match status" value="1"/>
</dbReference>
<evidence type="ECO:0000259" key="3">
    <source>
        <dbReference type="Pfam" id="PF04909"/>
    </source>
</evidence>
<dbReference type="PANTHER" id="PTHR43569">
    <property type="entry name" value="AMIDOHYDROLASE"/>
    <property type="match status" value="1"/>
</dbReference>
<feature type="compositionally biased region" description="Gly residues" evidence="2">
    <location>
        <begin position="23"/>
        <end position="35"/>
    </location>
</feature>
<evidence type="ECO:0000256" key="2">
    <source>
        <dbReference type="SAM" id="MobiDB-lite"/>
    </source>
</evidence>
<evidence type="ECO:0000256" key="1">
    <source>
        <dbReference type="ARBA" id="ARBA00038310"/>
    </source>
</evidence>
<dbReference type="PANTHER" id="PTHR43569:SF2">
    <property type="entry name" value="AMIDOHYDROLASE-RELATED DOMAIN-CONTAINING PROTEIN"/>
    <property type="match status" value="1"/>
</dbReference>
<dbReference type="RefSeq" id="WP_344985946.1">
    <property type="nucleotide sequence ID" value="NZ_BAAAXV010000001.1"/>
</dbReference>